<name>A0A8H4KVL1_9HYPO</name>
<dbReference type="AlphaFoldDB" id="A0A8H4KVL1"/>
<dbReference type="Gene3D" id="1.25.40.10">
    <property type="entry name" value="Tetratricopeptide repeat domain"/>
    <property type="match status" value="1"/>
</dbReference>
<dbReference type="SUPFAM" id="SSF48452">
    <property type="entry name" value="TPR-like"/>
    <property type="match status" value="1"/>
</dbReference>
<dbReference type="PANTHER" id="PTHR46082">
    <property type="entry name" value="ATP/GTP-BINDING PROTEIN-RELATED"/>
    <property type="match status" value="1"/>
</dbReference>
<protein>
    <submittedName>
        <fullName evidence="2">Ankyrin 3</fullName>
    </submittedName>
</protein>
<dbReference type="Pfam" id="PF13424">
    <property type="entry name" value="TPR_12"/>
    <property type="match status" value="1"/>
</dbReference>
<dbReference type="InterPro" id="IPR019734">
    <property type="entry name" value="TPR_rpt"/>
</dbReference>
<dbReference type="SUPFAM" id="SSF53167">
    <property type="entry name" value="Purine and uridine phosphorylases"/>
    <property type="match status" value="1"/>
</dbReference>
<dbReference type="Gene3D" id="3.40.50.300">
    <property type="entry name" value="P-loop containing nucleotide triphosphate hydrolases"/>
    <property type="match status" value="1"/>
</dbReference>
<dbReference type="InterPro" id="IPR035994">
    <property type="entry name" value="Nucleoside_phosphorylase_sf"/>
</dbReference>
<gene>
    <name evidence="2" type="ORF">FALBO_15399</name>
</gene>
<dbReference type="Pfam" id="PF13374">
    <property type="entry name" value="TPR_10"/>
    <property type="match status" value="1"/>
</dbReference>
<comment type="caution">
    <text evidence="2">The sequence shown here is derived from an EMBL/GenBank/DDBJ whole genome shotgun (WGS) entry which is preliminary data.</text>
</comment>
<dbReference type="EMBL" id="JAADYS010002667">
    <property type="protein sequence ID" value="KAF4456499.1"/>
    <property type="molecule type" value="Genomic_DNA"/>
</dbReference>
<sequence length="977" mass="108692">MTAAFPHTFPSLLPSYYTYLDQQRRIKARRADRAYSGEDLIVMDDERQFWPRRHVDTSSSRPPKRRKTVHDDLENEVCELRGEPPVSHNQYAIAWICALPIEMTAASAMLDDVHKDLPRQTNDTNTYVLGSAQHHNIVIACLPKGHYGTNNAASVLTNLTRSFPSIRFVLMVGIGGGVPGKVDIRLGDVVVGTKVVQHDLGKIVGDGQIQRTADPKSPHQLLGTALSSLQAKHGGDGSQIPLILEKKLDRHFQYRRPTTADRLFVSTYEHTSSAPSCDECDRSKLVPRKKRSTDNPMIHYGTIASGNQVMRNGIQRDNVARQLDAICFEMEAAGLMGILPCLPIRGICDYSDSHKNKEWQKHAAATAAAYARELLGVLPVTEVQKMAISTRNPHHAWCATDTECISEIGNENLALALSPTQPAALPPDLEIADVNVSQCRPADRAALEQCLLPQQPPTDRRKVCVLHGLGGIGKTQLAIDFARHHKAAFSAVFWLDGRSEDQLRQSFAKSLVRVPELRAASRNSDVNPNSKEGLDAAVTSVMEWLARPGNSQWLLVFDNVDQDHGQGGATEAYDVQQYFPGDHGSILITTRLLRLQQLGRPKHLTKVDLHQSRAILQSWYGEELHWNPEYDTLLELLQGLPLALAQAASYLRETGMDVGTYIQIYNQQWQRLMGSNNPLTDYHQGSIATTWAVSIDAIKNKSTDAINILRLWAYLDNKQFWHGLLEAANFVDSQEQWPSWLLRMANDVACFVDAMSLLLRYSMIQTQEGPQASYAMHPVVHRWVLHLDGDQKNKEFVRLAVILVGHLVPMPDTKEYWVLQQRILPHADKCSRWVQEELLRSDKKAVIGGIHSLGILYHLQDKLGEAEAMYKRALEGKEKALGGDHTSTLNTVDNLGNLYSGQGKLGEAEAMHKRALEGKEKALGGDHTSTLSTVGNLGNLYSGQGKLGEAEAMYKRALEGYEKALGGDHTSTPIFFT</sequence>
<dbReference type="Proteomes" id="UP000554235">
    <property type="component" value="Unassembled WGS sequence"/>
</dbReference>
<feature type="domain" description="Nucleoside phosphorylase" evidence="1">
    <location>
        <begin position="93"/>
        <end position="374"/>
    </location>
</feature>
<keyword evidence="3" id="KW-1185">Reference proteome</keyword>
<dbReference type="SMART" id="SM00028">
    <property type="entry name" value="TPR"/>
    <property type="match status" value="3"/>
</dbReference>
<dbReference type="SUPFAM" id="SSF52540">
    <property type="entry name" value="P-loop containing nucleoside triphosphate hydrolases"/>
    <property type="match status" value="1"/>
</dbReference>
<dbReference type="GO" id="GO:0003824">
    <property type="term" value="F:catalytic activity"/>
    <property type="evidence" value="ECO:0007669"/>
    <property type="project" value="InterPro"/>
</dbReference>
<feature type="non-terminal residue" evidence="2">
    <location>
        <position position="1"/>
    </location>
</feature>
<dbReference type="InterPro" id="IPR053137">
    <property type="entry name" value="NLR-like"/>
</dbReference>
<dbReference type="PRINTS" id="PR00364">
    <property type="entry name" value="DISEASERSIST"/>
</dbReference>
<dbReference type="InterPro" id="IPR027417">
    <property type="entry name" value="P-loop_NTPase"/>
</dbReference>
<dbReference type="InterPro" id="IPR000845">
    <property type="entry name" value="Nucleoside_phosphorylase_d"/>
</dbReference>
<dbReference type="Gene3D" id="3.40.50.1580">
    <property type="entry name" value="Nucleoside phosphorylase domain"/>
    <property type="match status" value="1"/>
</dbReference>
<dbReference type="GO" id="GO:0009116">
    <property type="term" value="P:nucleoside metabolic process"/>
    <property type="evidence" value="ECO:0007669"/>
    <property type="project" value="InterPro"/>
</dbReference>
<evidence type="ECO:0000313" key="3">
    <source>
        <dbReference type="Proteomes" id="UP000554235"/>
    </source>
</evidence>
<accession>A0A8H4KVL1</accession>
<evidence type="ECO:0000313" key="2">
    <source>
        <dbReference type="EMBL" id="KAF4456499.1"/>
    </source>
</evidence>
<dbReference type="Pfam" id="PF01048">
    <property type="entry name" value="PNP_UDP_1"/>
    <property type="match status" value="1"/>
</dbReference>
<organism evidence="2 3">
    <name type="scientific">Fusarium albosuccineum</name>
    <dbReference type="NCBI Taxonomy" id="1237068"/>
    <lineage>
        <taxon>Eukaryota</taxon>
        <taxon>Fungi</taxon>
        <taxon>Dikarya</taxon>
        <taxon>Ascomycota</taxon>
        <taxon>Pezizomycotina</taxon>
        <taxon>Sordariomycetes</taxon>
        <taxon>Hypocreomycetidae</taxon>
        <taxon>Hypocreales</taxon>
        <taxon>Nectriaceae</taxon>
        <taxon>Fusarium</taxon>
        <taxon>Fusarium decemcellulare species complex</taxon>
    </lineage>
</organism>
<evidence type="ECO:0000259" key="1">
    <source>
        <dbReference type="Pfam" id="PF01048"/>
    </source>
</evidence>
<dbReference type="PANTHER" id="PTHR46082:SF6">
    <property type="entry name" value="AAA+ ATPASE DOMAIN-CONTAINING PROTEIN-RELATED"/>
    <property type="match status" value="1"/>
</dbReference>
<dbReference type="OrthoDB" id="1658288at2759"/>
<proteinExistence type="predicted"/>
<dbReference type="InterPro" id="IPR011990">
    <property type="entry name" value="TPR-like_helical_dom_sf"/>
</dbReference>
<reference evidence="2 3" key="1">
    <citation type="submission" date="2020-01" db="EMBL/GenBank/DDBJ databases">
        <title>Identification and distribution of gene clusters putatively required for synthesis of sphingolipid metabolism inhibitors in phylogenetically diverse species of the filamentous fungus Fusarium.</title>
        <authorList>
            <person name="Kim H.-S."/>
            <person name="Busman M."/>
            <person name="Brown D.W."/>
            <person name="Divon H."/>
            <person name="Uhlig S."/>
            <person name="Proctor R.H."/>
        </authorList>
    </citation>
    <scope>NUCLEOTIDE SEQUENCE [LARGE SCALE GENOMIC DNA]</scope>
    <source>
        <strain evidence="2 3">NRRL 20459</strain>
    </source>
</reference>